<feature type="non-terminal residue" evidence="1">
    <location>
        <position position="63"/>
    </location>
</feature>
<evidence type="ECO:0000313" key="2">
    <source>
        <dbReference type="Proteomes" id="UP000431913"/>
    </source>
</evidence>
<gene>
    <name evidence="1" type="ORF">FYJ76_16840</name>
</gene>
<accession>A0A6I2UC91</accession>
<dbReference type="RefSeq" id="WP_154524224.1">
    <property type="nucleotide sequence ID" value="NZ_VUNJ01000038.1"/>
</dbReference>
<dbReference type="EMBL" id="VUNJ01000038">
    <property type="protein sequence ID" value="MST93579.1"/>
    <property type="molecule type" value="Genomic_DNA"/>
</dbReference>
<organism evidence="1 2">
    <name type="scientific">Ruthenibacterium lactatiformans</name>
    <dbReference type="NCBI Taxonomy" id="1550024"/>
    <lineage>
        <taxon>Bacteria</taxon>
        <taxon>Bacillati</taxon>
        <taxon>Bacillota</taxon>
        <taxon>Clostridia</taxon>
        <taxon>Eubacteriales</taxon>
        <taxon>Oscillospiraceae</taxon>
        <taxon>Ruthenibacterium</taxon>
    </lineage>
</organism>
<comment type="caution">
    <text evidence="1">The sequence shown here is derived from an EMBL/GenBank/DDBJ whole genome shotgun (WGS) entry which is preliminary data.</text>
</comment>
<sequence length="63" mass="6617">MALETGRAGKTDLDWLEHLAGTAKMELQYVFQPGSGVQAAVQGRRITVNLGGAGYAFGAAVHE</sequence>
<reference evidence="1 2" key="1">
    <citation type="submission" date="2019-08" db="EMBL/GenBank/DDBJ databases">
        <title>In-depth cultivation of the pig gut microbiome towards novel bacterial diversity and tailored functional studies.</title>
        <authorList>
            <person name="Wylensek D."/>
            <person name="Hitch T.C.A."/>
            <person name="Clavel T."/>
        </authorList>
    </citation>
    <scope>NUCLEOTIDE SEQUENCE [LARGE SCALE GENOMIC DNA]</scope>
    <source>
        <strain evidence="1 2">WCA3-601-WT-6J</strain>
    </source>
</reference>
<dbReference type="Proteomes" id="UP000431913">
    <property type="component" value="Unassembled WGS sequence"/>
</dbReference>
<dbReference type="AlphaFoldDB" id="A0A6I2UC91"/>
<proteinExistence type="predicted"/>
<protein>
    <submittedName>
        <fullName evidence="1">Uncharacterized protein</fullName>
    </submittedName>
</protein>
<evidence type="ECO:0000313" key="1">
    <source>
        <dbReference type="EMBL" id="MST93579.1"/>
    </source>
</evidence>
<name>A0A6I2UC91_9FIRM</name>